<keyword evidence="1" id="KW-1133">Transmembrane helix</keyword>
<proteinExistence type="predicted"/>
<protein>
    <submittedName>
        <fullName evidence="2">Uncharacterized protein</fullName>
    </submittedName>
</protein>
<evidence type="ECO:0000313" key="3">
    <source>
        <dbReference type="Proteomes" id="UP001181693"/>
    </source>
</evidence>
<dbReference type="EMBL" id="DYDO01000003">
    <property type="protein sequence ID" value="DBA27625.1"/>
    <property type="molecule type" value="Genomic_DNA"/>
</dbReference>
<comment type="caution">
    <text evidence="2">The sequence shown here is derived from an EMBL/GenBank/DDBJ whole genome shotgun (WGS) entry which is preliminary data.</text>
</comment>
<evidence type="ECO:0000256" key="1">
    <source>
        <dbReference type="SAM" id="Phobius"/>
    </source>
</evidence>
<name>A0AAV3AIN3_PYXAD</name>
<accession>A0AAV3AIN3</accession>
<organism evidence="2 3">
    <name type="scientific">Pyxicephalus adspersus</name>
    <name type="common">African bullfrog</name>
    <dbReference type="NCBI Taxonomy" id="30357"/>
    <lineage>
        <taxon>Eukaryota</taxon>
        <taxon>Metazoa</taxon>
        <taxon>Chordata</taxon>
        <taxon>Craniata</taxon>
        <taxon>Vertebrata</taxon>
        <taxon>Euteleostomi</taxon>
        <taxon>Amphibia</taxon>
        <taxon>Batrachia</taxon>
        <taxon>Anura</taxon>
        <taxon>Neobatrachia</taxon>
        <taxon>Ranoidea</taxon>
        <taxon>Pyxicephalidae</taxon>
        <taxon>Pyxicephalinae</taxon>
        <taxon>Pyxicephalus</taxon>
    </lineage>
</organism>
<keyword evidence="1" id="KW-0812">Transmembrane</keyword>
<dbReference type="AlphaFoldDB" id="A0AAV3AIN3"/>
<evidence type="ECO:0000313" key="2">
    <source>
        <dbReference type="EMBL" id="DBA27625.1"/>
    </source>
</evidence>
<keyword evidence="3" id="KW-1185">Reference proteome</keyword>
<gene>
    <name evidence="2" type="ORF">GDO54_008094</name>
</gene>
<reference evidence="2" key="1">
    <citation type="thesis" date="2020" institute="ProQuest LLC" country="789 East Eisenhower Parkway, Ann Arbor, MI, USA">
        <title>Comparative Genomics and Chromosome Evolution.</title>
        <authorList>
            <person name="Mudd A.B."/>
        </authorList>
    </citation>
    <scope>NUCLEOTIDE SEQUENCE</scope>
    <source>
        <strain evidence="2">1538</strain>
        <tissue evidence="2">Blood</tissue>
    </source>
</reference>
<feature type="transmembrane region" description="Helical" evidence="1">
    <location>
        <begin position="6"/>
        <end position="24"/>
    </location>
</feature>
<dbReference type="Proteomes" id="UP001181693">
    <property type="component" value="Unassembled WGS sequence"/>
</dbReference>
<keyword evidence="1" id="KW-0472">Membrane</keyword>
<sequence length="112" mass="12781">MTLSCTLSSQLIICLIFIIIPIIMMTENYIEQKPEYIYHTVGENASIQCTAGANIDIRNLSLLRRHTKIFTLRTSKSIISKVLKLSGSFEELTWSLSQLENFLYQCSSDKSK</sequence>